<reference evidence="3" key="1">
    <citation type="submission" date="2013-03" db="EMBL/GenBank/DDBJ databases">
        <title>The Genome Sequence of Anopheles minimus MINIMUS1.</title>
        <authorList>
            <consortium name="The Broad Institute Genomics Platform"/>
            <person name="Neafsey D.E."/>
            <person name="Walton C."/>
            <person name="Walker B."/>
            <person name="Young S.K."/>
            <person name="Zeng Q."/>
            <person name="Gargeya S."/>
            <person name="Fitzgerald M."/>
            <person name="Haas B."/>
            <person name="Abouelleil A."/>
            <person name="Allen A.W."/>
            <person name="Alvarado L."/>
            <person name="Arachchi H.M."/>
            <person name="Berlin A.M."/>
            <person name="Chapman S.B."/>
            <person name="Gainer-Dewar J."/>
            <person name="Goldberg J."/>
            <person name="Griggs A."/>
            <person name="Gujja S."/>
            <person name="Hansen M."/>
            <person name="Howarth C."/>
            <person name="Imamovic A."/>
            <person name="Ireland A."/>
            <person name="Larimer J."/>
            <person name="McCowan C."/>
            <person name="Murphy C."/>
            <person name="Pearson M."/>
            <person name="Poon T.W."/>
            <person name="Priest M."/>
            <person name="Roberts A."/>
            <person name="Saif S."/>
            <person name="Shea T."/>
            <person name="Sisk P."/>
            <person name="Sykes S."/>
            <person name="Wortman J."/>
            <person name="Nusbaum C."/>
            <person name="Birren B."/>
        </authorList>
    </citation>
    <scope>NUCLEOTIDE SEQUENCE [LARGE SCALE GENOMIC DNA]</scope>
    <source>
        <strain evidence="3">MINIMUS1</strain>
    </source>
</reference>
<dbReference type="VEuPathDB" id="VectorBase:AMIN005667"/>
<dbReference type="STRING" id="112268.A0A182W5Q1"/>
<accession>A0A182W5Q1</accession>
<keyword evidence="1" id="KW-0732">Signal</keyword>
<organism evidence="2 3">
    <name type="scientific">Anopheles minimus</name>
    <dbReference type="NCBI Taxonomy" id="112268"/>
    <lineage>
        <taxon>Eukaryota</taxon>
        <taxon>Metazoa</taxon>
        <taxon>Ecdysozoa</taxon>
        <taxon>Arthropoda</taxon>
        <taxon>Hexapoda</taxon>
        <taxon>Insecta</taxon>
        <taxon>Pterygota</taxon>
        <taxon>Neoptera</taxon>
        <taxon>Endopterygota</taxon>
        <taxon>Diptera</taxon>
        <taxon>Nematocera</taxon>
        <taxon>Culicoidea</taxon>
        <taxon>Culicidae</taxon>
        <taxon>Anophelinae</taxon>
        <taxon>Anopheles</taxon>
    </lineage>
</organism>
<protein>
    <submittedName>
        <fullName evidence="2">Uncharacterized protein</fullName>
    </submittedName>
</protein>
<evidence type="ECO:0000256" key="1">
    <source>
        <dbReference type="SAM" id="SignalP"/>
    </source>
</evidence>
<keyword evidence="3" id="KW-1185">Reference proteome</keyword>
<sequence length="137" mass="14880">MITNKACLSLVALLMMLLSSVAYAQLSFHNDPSQNSFSIKLPAFQQSFTRYFGNQPQGALLQQQQQQQLQQQPQQLQQQIPSTLFCCTGAPAFEKSISVLHNCISSELCPSVVFGAPGNATGNEAEHGKTTAGMESK</sequence>
<dbReference type="EnsemblMetazoa" id="AMIN005667-RA">
    <property type="protein sequence ID" value="AMIN005667-PA"/>
    <property type="gene ID" value="AMIN005667"/>
</dbReference>
<proteinExistence type="predicted"/>
<dbReference type="Proteomes" id="UP000075920">
    <property type="component" value="Unassembled WGS sequence"/>
</dbReference>
<reference evidence="2" key="2">
    <citation type="submission" date="2020-05" db="UniProtKB">
        <authorList>
            <consortium name="EnsemblMetazoa"/>
        </authorList>
    </citation>
    <scope>IDENTIFICATION</scope>
    <source>
        <strain evidence="2">MINIMUS1</strain>
    </source>
</reference>
<feature type="signal peptide" evidence="1">
    <location>
        <begin position="1"/>
        <end position="24"/>
    </location>
</feature>
<dbReference type="AlphaFoldDB" id="A0A182W5Q1"/>
<feature type="chain" id="PRO_5008140789" evidence="1">
    <location>
        <begin position="25"/>
        <end position="137"/>
    </location>
</feature>
<name>A0A182W5Q1_9DIPT</name>
<evidence type="ECO:0000313" key="2">
    <source>
        <dbReference type="EnsemblMetazoa" id="AMIN005667-PA"/>
    </source>
</evidence>
<evidence type="ECO:0000313" key="3">
    <source>
        <dbReference type="Proteomes" id="UP000075920"/>
    </source>
</evidence>